<dbReference type="EMBL" id="DS268240">
    <property type="protein sequence ID" value="KMU73295.1"/>
    <property type="molecule type" value="Genomic_DNA"/>
</dbReference>
<protein>
    <submittedName>
        <fullName evidence="1">Uncharacterized protein</fullName>
    </submittedName>
</protein>
<accession>A0A0J8QLL8</accession>
<name>A0A0J8QLL8_COCIT</name>
<reference evidence="2" key="1">
    <citation type="journal article" date="2010" name="Genome Res.">
        <title>Population genomic sequencing of Coccidioides fungi reveals recent hybridization and transposon control.</title>
        <authorList>
            <person name="Neafsey D.E."/>
            <person name="Barker B.M."/>
            <person name="Sharpton T.J."/>
            <person name="Stajich J.E."/>
            <person name="Park D.J."/>
            <person name="Whiston E."/>
            <person name="Hung C.-Y."/>
            <person name="McMahan C."/>
            <person name="White J."/>
            <person name="Sykes S."/>
            <person name="Heiman D."/>
            <person name="Young S."/>
            <person name="Zeng Q."/>
            <person name="Abouelleil A."/>
            <person name="Aftuck L."/>
            <person name="Bessette D."/>
            <person name="Brown A."/>
            <person name="FitzGerald M."/>
            <person name="Lui A."/>
            <person name="Macdonald J.P."/>
            <person name="Priest M."/>
            <person name="Orbach M.J."/>
            <person name="Galgiani J.N."/>
            <person name="Kirkland T.N."/>
            <person name="Cole G.T."/>
            <person name="Birren B.W."/>
            <person name="Henn M.R."/>
            <person name="Taylor J.W."/>
            <person name="Rounsley S.D."/>
        </authorList>
    </citation>
    <scope>NUCLEOTIDE SEQUENCE [LARGE SCALE GENOMIC DNA]</scope>
    <source>
        <strain evidence="2">RMSCC 3703</strain>
    </source>
</reference>
<evidence type="ECO:0000313" key="1">
    <source>
        <dbReference type="EMBL" id="KMU73295.1"/>
    </source>
</evidence>
<evidence type="ECO:0000313" key="2">
    <source>
        <dbReference type="Proteomes" id="UP000054559"/>
    </source>
</evidence>
<sequence>MHFRFMGRPGFIFIPKGKIPQPTGDLTSTPRSSQKWRTLNEKLDLEGIELGPVSPWLGHFPSTHLKGSESSLVKLRYLRVQETHHASLMYDNCEEEVDNALMENARRAGYDQTKLETGEILTGCYVFS</sequence>
<organism evidence="1 2">
    <name type="scientific">Coccidioides immitis RMSCC 3703</name>
    <dbReference type="NCBI Taxonomy" id="454286"/>
    <lineage>
        <taxon>Eukaryota</taxon>
        <taxon>Fungi</taxon>
        <taxon>Dikarya</taxon>
        <taxon>Ascomycota</taxon>
        <taxon>Pezizomycotina</taxon>
        <taxon>Eurotiomycetes</taxon>
        <taxon>Eurotiomycetidae</taxon>
        <taxon>Onygenales</taxon>
        <taxon>Onygenaceae</taxon>
        <taxon>Coccidioides</taxon>
    </lineage>
</organism>
<proteinExistence type="predicted"/>
<dbReference type="AlphaFoldDB" id="A0A0J8QLL8"/>
<dbReference type="Proteomes" id="UP000054559">
    <property type="component" value="Unassembled WGS sequence"/>
</dbReference>
<gene>
    <name evidence="1" type="ORF">CISG_10011</name>
</gene>